<dbReference type="CDD" id="cd00761">
    <property type="entry name" value="Glyco_tranf_GTA_type"/>
    <property type="match status" value="1"/>
</dbReference>
<evidence type="ECO:0000256" key="1">
    <source>
        <dbReference type="ARBA" id="ARBA00004776"/>
    </source>
</evidence>
<comment type="pathway">
    <text evidence="1">Cell wall biogenesis; cell wall polysaccharide biosynthesis.</text>
</comment>
<evidence type="ECO:0000313" key="6">
    <source>
        <dbReference type="EMBL" id="KST66489.1"/>
    </source>
</evidence>
<evidence type="ECO:0000313" key="7">
    <source>
        <dbReference type="Proteomes" id="UP000053372"/>
    </source>
</evidence>
<evidence type="ECO:0000256" key="2">
    <source>
        <dbReference type="ARBA" id="ARBA00006739"/>
    </source>
</evidence>
<dbReference type="Gene3D" id="3.90.550.10">
    <property type="entry name" value="Spore Coat Polysaccharide Biosynthesis Protein SpsA, Chain A"/>
    <property type="match status" value="1"/>
</dbReference>
<protein>
    <submittedName>
        <fullName evidence="6">Glycosyl transferase family A</fullName>
    </submittedName>
</protein>
<keyword evidence="7" id="KW-1185">Reference proteome</keyword>
<keyword evidence="3" id="KW-0328">Glycosyltransferase</keyword>
<reference evidence="6 7" key="1">
    <citation type="journal article" date="2015" name="Genome Announc.">
        <title>Draft Genome of the Euendolithic (true boring) Cyanobacterium Mastigocoleus testarum strain BC008.</title>
        <authorList>
            <person name="Guida B.S."/>
            <person name="Garcia-Pichel F."/>
        </authorList>
    </citation>
    <scope>NUCLEOTIDE SEQUENCE [LARGE SCALE GENOMIC DNA]</scope>
    <source>
        <strain evidence="6 7">BC008</strain>
    </source>
</reference>
<dbReference type="GO" id="GO:0016757">
    <property type="term" value="F:glycosyltransferase activity"/>
    <property type="evidence" value="ECO:0007669"/>
    <property type="project" value="UniProtKB-KW"/>
</dbReference>
<evidence type="ECO:0000256" key="4">
    <source>
        <dbReference type="ARBA" id="ARBA00022679"/>
    </source>
</evidence>
<dbReference type="PANTHER" id="PTHR43179">
    <property type="entry name" value="RHAMNOSYLTRANSFERASE WBBL"/>
    <property type="match status" value="1"/>
</dbReference>
<dbReference type="AlphaFoldDB" id="A0A0V7ZPL0"/>
<evidence type="ECO:0000259" key="5">
    <source>
        <dbReference type="Pfam" id="PF00535"/>
    </source>
</evidence>
<dbReference type="PANTHER" id="PTHR43179:SF12">
    <property type="entry name" value="GALACTOFURANOSYLTRANSFERASE GLFT2"/>
    <property type="match status" value="1"/>
</dbReference>
<comment type="similarity">
    <text evidence="2">Belongs to the glycosyltransferase 2 family.</text>
</comment>
<comment type="caution">
    <text evidence="6">The sequence shown here is derived from an EMBL/GenBank/DDBJ whole genome shotgun (WGS) entry which is preliminary data.</text>
</comment>
<dbReference type="Proteomes" id="UP000053372">
    <property type="component" value="Unassembled WGS sequence"/>
</dbReference>
<feature type="domain" description="Glycosyltransferase 2-like" evidence="5">
    <location>
        <begin position="5"/>
        <end position="133"/>
    </location>
</feature>
<name>A0A0V7ZPL0_9CYAN</name>
<gene>
    <name evidence="6" type="ORF">BC008_42930</name>
</gene>
<dbReference type="EMBL" id="LMTZ01000096">
    <property type="protein sequence ID" value="KST66489.1"/>
    <property type="molecule type" value="Genomic_DNA"/>
</dbReference>
<evidence type="ECO:0000256" key="3">
    <source>
        <dbReference type="ARBA" id="ARBA00022676"/>
    </source>
</evidence>
<accession>A0A0V7ZPL0</accession>
<sequence>MSIAVIVPTYRRPKDLARCLEALQKQTRLPDEVIVIVRDTDANTWSFLESFKPNTLQLQIVKVTVPGVVAAMNAGIDNASSEIIAFTDDDAEPHSEWLAKIETHYLKDDKVGGVGGRDWVYHGNDLEDGASNKVGHLLWFGKTVGNHHIGVGEPREVDILKGVNMSFRRVAMGEWRFDKRMLGSGAQVHFEVEFCLKLKRAGWKLIYDPNIAVNHYPAQRFDEDKRNSFNRRALANAVHNETLALLEHLSPLRKLVFLLWSIFVGTRDSMGFVQWLRFLPTQGLLASQKLLASLQGRWEGWQTWQATKF</sequence>
<dbReference type="InterPro" id="IPR001173">
    <property type="entry name" value="Glyco_trans_2-like"/>
</dbReference>
<keyword evidence="4 6" id="KW-0808">Transferase</keyword>
<proteinExistence type="inferred from homology"/>
<dbReference type="Pfam" id="PF00535">
    <property type="entry name" value="Glycos_transf_2"/>
    <property type="match status" value="1"/>
</dbReference>
<dbReference type="InterPro" id="IPR029044">
    <property type="entry name" value="Nucleotide-diphossugar_trans"/>
</dbReference>
<dbReference type="RefSeq" id="WP_027840285.1">
    <property type="nucleotide sequence ID" value="NZ_LMTZ01000096.1"/>
</dbReference>
<organism evidence="6 7">
    <name type="scientific">Mastigocoleus testarum BC008</name>
    <dbReference type="NCBI Taxonomy" id="371196"/>
    <lineage>
        <taxon>Bacteria</taxon>
        <taxon>Bacillati</taxon>
        <taxon>Cyanobacteriota</taxon>
        <taxon>Cyanophyceae</taxon>
        <taxon>Nostocales</taxon>
        <taxon>Hapalosiphonaceae</taxon>
        <taxon>Mastigocoleus</taxon>
    </lineage>
</organism>
<dbReference type="SUPFAM" id="SSF53448">
    <property type="entry name" value="Nucleotide-diphospho-sugar transferases"/>
    <property type="match status" value="1"/>
</dbReference>
<dbReference type="OrthoDB" id="257969at2"/>